<dbReference type="Proteomes" id="UP001161580">
    <property type="component" value="Unassembled WGS sequence"/>
</dbReference>
<dbReference type="RefSeq" id="WP_311785694.1">
    <property type="nucleotide sequence ID" value="NZ_JALDYY010000002.1"/>
</dbReference>
<keyword evidence="1" id="KW-1133">Transmembrane helix</keyword>
<dbReference type="AlphaFoldDB" id="A0AAE3QAX3"/>
<gene>
    <name evidence="2" type="ORF">MRS75_05430</name>
</gene>
<keyword evidence="1" id="KW-0472">Membrane</keyword>
<protein>
    <submittedName>
        <fullName evidence="2">Uncharacterized protein</fullName>
    </submittedName>
</protein>
<dbReference type="EMBL" id="JALDYZ010000002">
    <property type="protein sequence ID" value="MDI7921526.1"/>
    <property type="molecule type" value="Genomic_DNA"/>
</dbReference>
<evidence type="ECO:0000256" key="1">
    <source>
        <dbReference type="SAM" id="Phobius"/>
    </source>
</evidence>
<feature type="transmembrane region" description="Helical" evidence="1">
    <location>
        <begin position="6"/>
        <end position="27"/>
    </location>
</feature>
<sequence>MADAIRFVLTNIPSILFILALAIPTIWRIEPFGHRYLSWILLLSVGVEMIWAGFFHVFFPAIAAAQIGWQVSPFQFEIGVADLSAGIVAVIAFWRSLAFKSAIVCYVVLFYIGVAIGHVREAVTAGDFAPDNFGPLLLMTVLKVGLLSFLLWKAWQEEDELVPARSLSR</sequence>
<name>A0AAE3QAX3_9HYPH</name>
<feature type="transmembrane region" description="Helical" evidence="1">
    <location>
        <begin position="132"/>
        <end position="152"/>
    </location>
</feature>
<evidence type="ECO:0000313" key="2">
    <source>
        <dbReference type="EMBL" id="MDI7921526.1"/>
    </source>
</evidence>
<organism evidence="2 3">
    <name type="scientific">Ferirhizobium litorale</name>
    <dbReference type="NCBI Taxonomy" id="2927786"/>
    <lineage>
        <taxon>Bacteria</taxon>
        <taxon>Pseudomonadati</taxon>
        <taxon>Pseudomonadota</taxon>
        <taxon>Alphaproteobacteria</taxon>
        <taxon>Hyphomicrobiales</taxon>
        <taxon>Rhizobiaceae</taxon>
        <taxon>Ferirhizobium</taxon>
    </lineage>
</organism>
<keyword evidence="1" id="KW-0812">Transmembrane</keyword>
<keyword evidence="3" id="KW-1185">Reference proteome</keyword>
<feature type="transmembrane region" description="Helical" evidence="1">
    <location>
        <begin position="39"/>
        <end position="62"/>
    </location>
</feature>
<evidence type="ECO:0000313" key="3">
    <source>
        <dbReference type="Proteomes" id="UP001161580"/>
    </source>
</evidence>
<dbReference type="Pfam" id="PF20589">
    <property type="entry name" value="DUF6790"/>
    <property type="match status" value="1"/>
</dbReference>
<proteinExistence type="predicted"/>
<accession>A0AAE3QAX3</accession>
<comment type="caution">
    <text evidence="2">The sequence shown here is derived from an EMBL/GenBank/DDBJ whole genome shotgun (WGS) entry which is preliminary data.</text>
</comment>
<feature type="transmembrane region" description="Helical" evidence="1">
    <location>
        <begin position="101"/>
        <end position="120"/>
    </location>
</feature>
<dbReference type="InterPro" id="IPR046740">
    <property type="entry name" value="DUF6790"/>
</dbReference>
<reference evidence="2" key="1">
    <citation type="submission" date="2022-03" db="EMBL/GenBank/DDBJ databases">
        <title>Fererhizobium litorale gen. nov., sp. nov., isolated from sandy sediments of the Sea of Japan seashore.</title>
        <authorList>
            <person name="Romanenko L."/>
            <person name="Kurilenko V."/>
            <person name="Otstavnykh N."/>
            <person name="Svetashev V."/>
            <person name="Tekutyeva L."/>
            <person name="Isaeva M."/>
            <person name="Mikhailov V."/>
        </authorList>
    </citation>
    <scope>NUCLEOTIDE SEQUENCE</scope>
    <source>
        <strain evidence="2">KMM 9576</strain>
    </source>
</reference>